<dbReference type="SUPFAM" id="SSF48371">
    <property type="entry name" value="ARM repeat"/>
    <property type="match status" value="1"/>
</dbReference>
<proteinExistence type="predicted"/>
<dbReference type="Gene3D" id="1.25.10.10">
    <property type="entry name" value="Leucine-rich Repeat Variant"/>
    <property type="match status" value="1"/>
</dbReference>
<sequence>MSIVDAIVSPLVKTANFIRNGFHGQPATVQRRAKDSHVLTELEAQWMDPHKRKILETIEDFLDICKDNSYETSSPLVIETLHKICLLCYSANDFELIHKAQDIFPILIGILQNVNTPYALRLQIVSAVSILCHGNQVNCRTWCSKGGIKALLDYLRDIPVDKVNDGLHKEILQLNVCTVYTLRTLMCSSREAIKAIVGSSDFSKVADLHIMMYEMKDVWARTAQQQNYALDCCVVLGIGGKRPAPAS</sequence>
<dbReference type="AlphaFoldDB" id="A0A1D1UDR4"/>
<accession>A0A1D1UDR4</accession>
<keyword evidence="2" id="KW-1185">Reference proteome</keyword>
<name>A0A1D1UDR4_RAMVA</name>
<evidence type="ECO:0008006" key="3">
    <source>
        <dbReference type="Google" id="ProtNLM"/>
    </source>
</evidence>
<dbReference type="Proteomes" id="UP000186922">
    <property type="component" value="Unassembled WGS sequence"/>
</dbReference>
<evidence type="ECO:0000313" key="1">
    <source>
        <dbReference type="EMBL" id="GAU87621.1"/>
    </source>
</evidence>
<dbReference type="OrthoDB" id="10058054at2759"/>
<organism evidence="1 2">
    <name type="scientific">Ramazzottius varieornatus</name>
    <name type="common">Water bear</name>
    <name type="synonym">Tardigrade</name>
    <dbReference type="NCBI Taxonomy" id="947166"/>
    <lineage>
        <taxon>Eukaryota</taxon>
        <taxon>Metazoa</taxon>
        <taxon>Ecdysozoa</taxon>
        <taxon>Tardigrada</taxon>
        <taxon>Eutardigrada</taxon>
        <taxon>Parachela</taxon>
        <taxon>Hypsibioidea</taxon>
        <taxon>Ramazzottiidae</taxon>
        <taxon>Ramazzottius</taxon>
    </lineage>
</organism>
<protein>
    <recommendedName>
        <fullName evidence="3">Armadillo repeat-containing domain-containing protein</fullName>
    </recommendedName>
</protein>
<gene>
    <name evidence="1" type="primary">RvY_00440-1</name>
    <name evidence="1" type="synonym">RvY_00440.1</name>
    <name evidence="1" type="ORF">RvY_00440</name>
</gene>
<comment type="caution">
    <text evidence="1">The sequence shown here is derived from an EMBL/GenBank/DDBJ whole genome shotgun (WGS) entry which is preliminary data.</text>
</comment>
<evidence type="ECO:0000313" key="2">
    <source>
        <dbReference type="Proteomes" id="UP000186922"/>
    </source>
</evidence>
<dbReference type="InterPro" id="IPR011989">
    <property type="entry name" value="ARM-like"/>
</dbReference>
<dbReference type="EMBL" id="BDGG01000001">
    <property type="protein sequence ID" value="GAU87621.1"/>
    <property type="molecule type" value="Genomic_DNA"/>
</dbReference>
<reference evidence="1 2" key="1">
    <citation type="journal article" date="2016" name="Nat. Commun.">
        <title>Extremotolerant tardigrade genome and improved radiotolerance of human cultured cells by tardigrade-unique protein.</title>
        <authorList>
            <person name="Hashimoto T."/>
            <person name="Horikawa D.D."/>
            <person name="Saito Y."/>
            <person name="Kuwahara H."/>
            <person name="Kozuka-Hata H."/>
            <person name="Shin-I T."/>
            <person name="Minakuchi Y."/>
            <person name="Ohishi K."/>
            <person name="Motoyama A."/>
            <person name="Aizu T."/>
            <person name="Enomoto A."/>
            <person name="Kondo K."/>
            <person name="Tanaka S."/>
            <person name="Hara Y."/>
            <person name="Koshikawa S."/>
            <person name="Sagara H."/>
            <person name="Miura T."/>
            <person name="Yokobori S."/>
            <person name="Miyagawa K."/>
            <person name="Suzuki Y."/>
            <person name="Kubo T."/>
            <person name="Oyama M."/>
            <person name="Kohara Y."/>
            <person name="Fujiyama A."/>
            <person name="Arakawa K."/>
            <person name="Katayama T."/>
            <person name="Toyoda A."/>
            <person name="Kunieda T."/>
        </authorList>
    </citation>
    <scope>NUCLEOTIDE SEQUENCE [LARGE SCALE GENOMIC DNA]</scope>
    <source>
        <strain evidence="1 2">YOKOZUNA-1</strain>
    </source>
</reference>
<dbReference type="InterPro" id="IPR016024">
    <property type="entry name" value="ARM-type_fold"/>
</dbReference>